<dbReference type="EMBL" id="NJAI01000004">
    <property type="protein sequence ID" value="PHM55008.1"/>
    <property type="molecule type" value="Genomic_DNA"/>
</dbReference>
<feature type="transmembrane region" description="Helical" evidence="6">
    <location>
        <begin position="95"/>
        <end position="116"/>
    </location>
</feature>
<feature type="transmembrane region" description="Helical" evidence="6">
    <location>
        <begin position="233"/>
        <end position="252"/>
    </location>
</feature>
<keyword evidence="3 6" id="KW-0812">Transmembrane</keyword>
<evidence type="ECO:0000313" key="9">
    <source>
        <dbReference type="EMBL" id="PHM55008.1"/>
    </source>
</evidence>
<dbReference type="RefSeq" id="WP_069315022.1">
    <property type="nucleotide sequence ID" value="NZ_CAWNQJ010000068.1"/>
</dbReference>
<organism evidence="9 11">
    <name type="scientific">Xenorhabdus hominickii</name>
    <dbReference type="NCBI Taxonomy" id="351679"/>
    <lineage>
        <taxon>Bacteria</taxon>
        <taxon>Pseudomonadati</taxon>
        <taxon>Pseudomonadota</taxon>
        <taxon>Gammaproteobacteria</taxon>
        <taxon>Enterobacterales</taxon>
        <taxon>Morganellaceae</taxon>
        <taxon>Xenorhabdus</taxon>
    </lineage>
</organism>
<feature type="transmembrane region" description="Helical" evidence="6">
    <location>
        <begin position="290"/>
        <end position="310"/>
    </location>
</feature>
<dbReference type="Gene3D" id="1.20.1250.20">
    <property type="entry name" value="MFS general substrate transporter like domains"/>
    <property type="match status" value="1"/>
</dbReference>
<evidence type="ECO:0000256" key="2">
    <source>
        <dbReference type="ARBA" id="ARBA00022475"/>
    </source>
</evidence>
<evidence type="ECO:0000256" key="1">
    <source>
        <dbReference type="ARBA" id="ARBA00004651"/>
    </source>
</evidence>
<feature type="transmembrane region" description="Helical" evidence="6">
    <location>
        <begin position="202"/>
        <end position="227"/>
    </location>
</feature>
<dbReference type="PANTHER" id="PTHR43124">
    <property type="entry name" value="PURINE EFFLUX PUMP PBUE"/>
    <property type="match status" value="1"/>
</dbReference>
<feature type="transmembrane region" description="Helical" evidence="6">
    <location>
        <begin position="33"/>
        <end position="58"/>
    </location>
</feature>
<dbReference type="InterPro" id="IPR036259">
    <property type="entry name" value="MFS_trans_sf"/>
</dbReference>
<keyword evidence="2" id="KW-1003">Cell membrane</keyword>
<dbReference type="PROSITE" id="PS50850">
    <property type="entry name" value="MFS"/>
    <property type="match status" value="1"/>
</dbReference>
<feature type="domain" description="Major facilitator superfamily (MFS) profile" evidence="7">
    <location>
        <begin position="4"/>
        <end position="380"/>
    </location>
</feature>
<dbReference type="InterPro" id="IPR020846">
    <property type="entry name" value="MFS_dom"/>
</dbReference>
<evidence type="ECO:0000313" key="8">
    <source>
        <dbReference type="EMBL" id="AOM39251.1"/>
    </source>
</evidence>
<protein>
    <submittedName>
        <fullName evidence="8">Arabinose transporter permease</fullName>
    </submittedName>
</protein>
<dbReference type="AlphaFoldDB" id="A0A2G0Q717"/>
<dbReference type="InterPro" id="IPR050189">
    <property type="entry name" value="MFS_Efflux_Transporters"/>
</dbReference>
<evidence type="ECO:0000256" key="3">
    <source>
        <dbReference type="ARBA" id="ARBA00022692"/>
    </source>
</evidence>
<dbReference type="PANTHER" id="PTHR43124:SF8">
    <property type="entry name" value="INNER MEMBRANE TRANSPORT PROTEIN YDHP"/>
    <property type="match status" value="1"/>
</dbReference>
<keyword evidence="4 6" id="KW-1133">Transmembrane helix</keyword>
<dbReference type="InterPro" id="IPR011701">
    <property type="entry name" value="MFS"/>
</dbReference>
<evidence type="ECO:0000313" key="11">
    <source>
        <dbReference type="Proteomes" id="UP000225433"/>
    </source>
</evidence>
<comment type="subcellular location">
    <subcellularLocation>
        <location evidence="1">Cell membrane</location>
        <topology evidence="1">Multi-pass membrane protein</topology>
    </subcellularLocation>
</comment>
<dbReference type="OrthoDB" id="9788453at2"/>
<dbReference type="EMBL" id="CP016176">
    <property type="protein sequence ID" value="AOM39251.1"/>
    <property type="molecule type" value="Genomic_DNA"/>
</dbReference>
<dbReference type="CDD" id="cd17324">
    <property type="entry name" value="MFS_NepI_like"/>
    <property type="match status" value="1"/>
</dbReference>
<feature type="transmembrane region" description="Helical" evidence="6">
    <location>
        <begin position="331"/>
        <end position="349"/>
    </location>
</feature>
<dbReference type="STRING" id="351679.A9255_00630"/>
<sequence length="389" mass="41296">MPLALYALTVGAFGIGVTEFVIMGLLIEVASDLGVSISAAGLLISGYALGVVVGAPLLTILMSRWPHKRILLVLMVIFICGNAACALSPNYGLLMVSRVLTAFMHGTFFGVGSVLATSLVSPEKRSSAIAIMFTGLTLANIIGVPFGTWLGLNFGWRSTFWAITVIGLICFFIIAALIPKATTPPEISHWRTDLRIIGRRSVLMGLLTTTLGYTGLFAVFTFISPILTEISGFNIVSVSPILLLFGVGLVIGNIVGGKAADRNLFAAIIWTLILLGITLALMTWAMHYKISTLIFILLLGMSAFSTIPPLQTWILQSAEGAGQSLASSLNIAAFNLGSAIGAWGAGLMIEYGFGLVSIPIFAALITLSSVVVMFTNGFLDKRNERLELS</sequence>
<evidence type="ECO:0000256" key="4">
    <source>
        <dbReference type="ARBA" id="ARBA00022989"/>
    </source>
</evidence>
<evidence type="ECO:0000256" key="6">
    <source>
        <dbReference type="SAM" id="Phobius"/>
    </source>
</evidence>
<dbReference type="SUPFAM" id="SSF103473">
    <property type="entry name" value="MFS general substrate transporter"/>
    <property type="match status" value="1"/>
</dbReference>
<feature type="transmembrane region" description="Helical" evidence="6">
    <location>
        <begin position="264"/>
        <end position="284"/>
    </location>
</feature>
<accession>A0A2G0Q717</accession>
<dbReference type="KEGG" id="xho:A9255_00630"/>
<feature type="transmembrane region" description="Helical" evidence="6">
    <location>
        <begin position="70"/>
        <end position="89"/>
    </location>
</feature>
<keyword evidence="10" id="KW-1185">Reference proteome</keyword>
<feature type="transmembrane region" description="Helical" evidence="6">
    <location>
        <begin position="355"/>
        <end position="379"/>
    </location>
</feature>
<reference evidence="9 11" key="2">
    <citation type="journal article" date="2017" name="Nat. Microbiol.">
        <title>Natural product diversity associated with the nematode symbionts Photorhabdus and Xenorhabdus.</title>
        <authorList>
            <person name="Tobias N.J."/>
            <person name="Wolff H."/>
            <person name="Djahanschiri B."/>
            <person name="Grundmann F."/>
            <person name="Kronenwerth M."/>
            <person name="Shi Y.M."/>
            <person name="Simonyi S."/>
            <person name="Grun P."/>
            <person name="Shapiro-Ilan D."/>
            <person name="Pidot S.J."/>
            <person name="Stinear T.P."/>
            <person name="Ebersberger I."/>
            <person name="Bode H.B."/>
        </authorList>
    </citation>
    <scope>NUCLEOTIDE SEQUENCE [LARGE SCALE GENOMIC DNA]</scope>
    <source>
        <strain evidence="9 11">DSM 17903</strain>
    </source>
</reference>
<evidence type="ECO:0000256" key="5">
    <source>
        <dbReference type="ARBA" id="ARBA00023136"/>
    </source>
</evidence>
<dbReference type="Pfam" id="PF07690">
    <property type="entry name" value="MFS_1"/>
    <property type="match status" value="1"/>
</dbReference>
<name>A0A2G0Q717_XENHO</name>
<keyword evidence="5 6" id="KW-0472">Membrane</keyword>
<dbReference type="GO" id="GO:0022857">
    <property type="term" value="F:transmembrane transporter activity"/>
    <property type="evidence" value="ECO:0007669"/>
    <property type="project" value="InterPro"/>
</dbReference>
<evidence type="ECO:0000313" key="10">
    <source>
        <dbReference type="Proteomes" id="UP000094600"/>
    </source>
</evidence>
<feature type="transmembrane region" description="Helical" evidence="6">
    <location>
        <begin position="5"/>
        <end position="27"/>
    </location>
</feature>
<reference evidence="8 10" key="1">
    <citation type="submission" date="2016-06" db="EMBL/GenBank/DDBJ databases">
        <title>Bacterial characters and pathogenicity of Xenorhabdus hominickii from an entomopathogenic nematode, Steinernema monticolum.</title>
        <authorList>
            <person name="Park Y."/>
            <person name="Kim Y."/>
        </authorList>
    </citation>
    <scope>NUCLEOTIDE SEQUENCE [LARGE SCALE GENOMIC DNA]</scope>
    <source>
        <strain evidence="8 10">ANU1</strain>
    </source>
</reference>
<evidence type="ECO:0000259" key="7">
    <source>
        <dbReference type="PROSITE" id="PS50850"/>
    </source>
</evidence>
<proteinExistence type="predicted"/>
<feature type="transmembrane region" description="Helical" evidence="6">
    <location>
        <begin position="158"/>
        <end position="181"/>
    </location>
</feature>
<gene>
    <name evidence="8" type="ORF">A9255_00630</name>
    <name evidence="9" type="ORF">Xhom_02978</name>
</gene>
<dbReference type="Proteomes" id="UP000225433">
    <property type="component" value="Unassembled WGS sequence"/>
</dbReference>
<dbReference type="Proteomes" id="UP000094600">
    <property type="component" value="Chromosome"/>
</dbReference>
<feature type="transmembrane region" description="Helical" evidence="6">
    <location>
        <begin position="128"/>
        <end position="152"/>
    </location>
</feature>
<dbReference type="GO" id="GO:0005886">
    <property type="term" value="C:plasma membrane"/>
    <property type="evidence" value="ECO:0007669"/>
    <property type="project" value="UniProtKB-SubCell"/>
</dbReference>